<gene>
    <name evidence="2" type="ORF">THAOC_14077</name>
</gene>
<dbReference type="AlphaFoldDB" id="K0SIC1"/>
<feature type="compositionally biased region" description="Polar residues" evidence="1">
    <location>
        <begin position="54"/>
        <end position="63"/>
    </location>
</feature>
<evidence type="ECO:0000313" key="2">
    <source>
        <dbReference type="EMBL" id="EJK65110.1"/>
    </source>
</evidence>
<sequence length="242" mass="27019">MRLEYLSRDTDFAAISKSLRSSQTVSRSLSRQFGLDRPPGWDRPQFYTATTTVRTMPTSTAEIGSQPRRYRRIPSPSTRGGRPDSLDSGGSGHDYDHFVCLEMNHQLSAKMVVQSELNSSTEQFDPIILATVPITVFPRGMFGNTVIDRDRLSRILFRKLISPSLEPPDLSPYATHTERWPDKWKGPQHKARGPGPGGPKPTQLAPVWSRRVSIVAMCAPEGVPSGHEEGEARQLKTNPPRK</sequence>
<protein>
    <submittedName>
        <fullName evidence="2">Uncharacterized protein</fullName>
    </submittedName>
</protein>
<comment type="caution">
    <text evidence="2">The sequence shown here is derived from an EMBL/GenBank/DDBJ whole genome shotgun (WGS) entry which is preliminary data.</text>
</comment>
<feature type="region of interest" description="Disordered" evidence="1">
    <location>
        <begin position="172"/>
        <end position="205"/>
    </location>
</feature>
<reference evidence="2 3" key="1">
    <citation type="journal article" date="2012" name="Genome Biol.">
        <title>Genome and low-iron response of an oceanic diatom adapted to chronic iron limitation.</title>
        <authorList>
            <person name="Lommer M."/>
            <person name="Specht M."/>
            <person name="Roy A.S."/>
            <person name="Kraemer L."/>
            <person name="Andreson R."/>
            <person name="Gutowska M.A."/>
            <person name="Wolf J."/>
            <person name="Bergner S.V."/>
            <person name="Schilhabel M.B."/>
            <person name="Klostermeier U.C."/>
            <person name="Beiko R.G."/>
            <person name="Rosenstiel P."/>
            <person name="Hippler M."/>
            <person name="Laroche J."/>
        </authorList>
    </citation>
    <scope>NUCLEOTIDE SEQUENCE [LARGE SCALE GENOMIC DNA]</scope>
    <source>
        <strain evidence="2 3">CCMP1005</strain>
    </source>
</reference>
<feature type="region of interest" description="Disordered" evidence="1">
    <location>
        <begin position="219"/>
        <end position="242"/>
    </location>
</feature>
<name>K0SIC1_THAOC</name>
<accession>K0SIC1</accession>
<feature type="compositionally biased region" description="Basic and acidic residues" evidence="1">
    <location>
        <begin position="176"/>
        <end position="185"/>
    </location>
</feature>
<keyword evidence="3" id="KW-1185">Reference proteome</keyword>
<feature type="region of interest" description="Disordered" evidence="1">
    <location>
        <begin position="54"/>
        <end position="89"/>
    </location>
</feature>
<dbReference type="EMBL" id="AGNL01016393">
    <property type="protein sequence ID" value="EJK65110.1"/>
    <property type="molecule type" value="Genomic_DNA"/>
</dbReference>
<organism evidence="2 3">
    <name type="scientific">Thalassiosira oceanica</name>
    <name type="common">Marine diatom</name>
    <dbReference type="NCBI Taxonomy" id="159749"/>
    <lineage>
        <taxon>Eukaryota</taxon>
        <taxon>Sar</taxon>
        <taxon>Stramenopiles</taxon>
        <taxon>Ochrophyta</taxon>
        <taxon>Bacillariophyta</taxon>
        <taxon>Coscinodiscophyceae</taxon>
        <taxon>Thalassiosirophycidae</taxon>
        <taxon>Thalassiosirales</taxon>
        <taxon>Thalassiosiraceae</taxon>
        <taxon>Thalassiosira</taxon>
    </lineage>
</organism>
<evidence type="ECO:0000313" key="3">
    <source>
        <dbReference type="Proteomes" id="UP000266841"/>
    </source>
</evidence>
<evidence type="ECO:0000256" key="1">
    <source>
        <dbReference type="SAM" id="MobiDB-lite"/>
    </source>
</evidence>
<dbReference type="Proteomes" id="UP000266841">
    <property type="component" value="Unassembled WGS sequence"/>
</dbReference>
<proteinExistence type="predicted"/>